<evidence type="ECO:0000313" key="1">
    <source>
        <dbReference type="EMBL" id="KIL54698.1"/>
    </source>
</evidence>
<dbReference type="InParanoid" id="A0A0C2WF18"/>
<sequence length="93" mass="10739">MRRKKEQEKSPTPHAVFIHHIHHSTIIPPRYHQSPFANYCTALSPSPREDVRRDTDEAVYPATPILHLPLHKKKTQTQSTLLAPLAMIMKELL</sequence>
<gene>
    <name evidence="1" type="ORF">M378DRAFT_737454</name>
</gene>
<keyword evidence="2" id="KW-1185">Reference proteome</keyword>
<reference evidence="1 2" key="1">
    <citation type="submission" date="2014-04" db="EMBL/GenBank/DDBJ databases">
        <title>Evolutionary Origins and Diversification of the Mycorrhizal Mutualists.</title>
        <authorList>
            <consortium name="DOE Joint Genome Institute"/>
            <consortium name="Mycorrhizal Genomics Consortium"/>
            <person name="Kohler A."/>
            <person name="Kuo A."/>
            <person name="Nagy L.G."/>
            <person name="Floudas D."/>
            <person name="Copeland A."/>
            <person name="Barry K.W."/>
            <person name="Cichocki N."/>
            <person name="Veneault-Fourrey C."/>
            <person name="LaButti K."/>
            <person name="Lindquist E.A."/>
            <person name="Lipzen A."/>
            <person name="Lundell T."/>
            <person name="Morin E."/>
            <person name="Murat C."/>
            <person name="Riley R."/>
            <person name="Ohm R."/>
            <person name="Sun H."/>
            <person name="Tunlid A."/>
            <person name="Henrissat B."/>
            <person name="Grigoriev I.V."/>
            <person name="Hibbett D.S."/>
            <person name="Martin F."/>
        </authorList>
    </citation>
    <scope>NUCLEOTIDE SEQUENCE [LARGE SCALE GENOMIC DNA]</scope>
    <source>
        <strain evidence="1 2">Koide BX008</strain>
    </source>
</reference>
<dbReference type="Proteomes" id="UP000054549">
    <property type="component" value="Unassembled WGS sequence"/>
</dbReference>
<protein>
    <submittedName>
        <fullName evidence="1">Uncharacterized protein</fullName>
    </submittedName>
</protein>
<accession>A0A0C2WF18</accession>
<organism evidence="1 2">
    <name type="scientific">Amanita muscaria (strain Koide BX008)</name>
    <dbReference type="NCBI Taxonomy" id="946122"/>
    <lineage>
        <taxon>Eukaryota</taxon>
        <taxon>Fungi</taxon>
        <taxon>Dikarya</taxon>
        <taxon>Basidiomycota</taxon>
        <taxon>Agaricomycotina</taxon>
        <taxon>Agaricomycetes</taxon>
        <taxon>Agaricomycetidae</taxon>
        <taxon>Agaricales</taxon>
        <taxon>Pluteineae</taxon>
        <taxon>Amanitaceae</taxon>
        <taxon>Amanita</taxon>
    </lineage>
</organism>
<dbReference type="AlphaFoldDB" id="A0A0C2WF18"/>
<name>A0A0C2WF18_AMAMK</name>
<dbReference type="HOGENOM" id="CLU_2399215_0_0_1"/>
<proteinExistence type="predicted"/>
<dbReference type="EMBL" id="KN818657">
    <property type="protein sequence ID" value="KIL54698.1"/>
    <property type="molecule type" value="Genomic_DNA"/>
</dbReference>
<evidence type="ECO:0000313" key="2">
    <source>
        <dbReference type="Proteomes" id="UP000054549"/>
    </source>
</evidence>